<dbReference type="PANTHER" id="PTHR16184:SF6">
    <property type="entry name" value="ELONGATOR COMPLEX PROTEIN 6"/>
    <property type="match status" value="1"/>
</dbReference>
<evidence type="ECO:0000256" key="2">
    <source>
        <dbReference type="ARBA" id="ARBA00008837"/>
    </source>
</evidence>
<keyword evidence="4" id="KW-1185">Reference proteome</keyword>
<proteinExistence type="inferred from homology"/>
<dbReference type="Gene3D" id="3.40.50.300">
    <property type="entry name" value="P-loop containing nucleotide triphosphate hydrolases"/>
    <property type="match status" value="1"/>
</dbReference>
<comment type="pathway">
    <text evidence="1">tRNA modification; 5-methoxycarbonylmethyl-2-thiouridine-tRNA biosynthesis.</text>
</comment>
<dbReference type="InterPro" id="IPR027417">
    <property type="entry name" value="P-loop_NTPase"/>
</dbReference>
<evidence type="ECO:0000313" key="3">
    <source>
        <dbReference type="EMBL" id="KAH8107669.1"/>
    </source>
</evidence>
<protein>
    <recommendedName>
        <fullName evidence="5">Elongator complex protein 6</fullName>
    </recommendedName>
</protein>
<dbReference type="EMBL" id="JAEVFJ010000001">
    <property type="protein sequence ID" value="KAH8107669.1"/>
    <property type="molecule type" value="Genomic_DNA"/>
</dbReference>
<accession>A0A8K0V0W9</accession>
<comment type="similarity">
    <text evidence="2">Belongs to the ELP6 family.</text>
</comment>
<dbReference type="OrthoDB" id="9995306at2759"/>
<dbReference type="InterPro" id="IPR018627">
    <property type="entry name" value="ELP6"/>
</dbReference>
<dbReference type="GO" id="GO:0002098">
    <property type="term" value="P:tRNA wobble uridine modification"/>
    <property type="evidence" value="ECO:0007669"/>
    <property type="project" value="InterPro"/>
</dbReference>
<organism evidence="3 4">
    <name type="scientific">Cristinia sonorae</name>
    <dbReference type="NCBI Taxonomy" id="1940300"/>
    <lineage>
        <taxon>Eukaryota</taxon>
        <taxon>Fungi</taxon>
        <taxon>Dikarya</taxon>
        <taxon>Basidiomycota</taxon>
        <taxon>Agaricomycotina</taxon>
        <taxon>Agaricomycetes</taxon>
        <taxon>Agaricomycetidae</taxon>
        <taxon>Agaricales</taxon>
        <taxon>Pleurotineae</taxon>
        <taxon>Stephanosporaceae</taxon>
        <taxon>Cristinia</taxon>
    </lineage>
</organism>
<gene>
    <name evidence="3" type="ORF">BXZ70DRAFT_4442</name>
</gene>
<dbReference type="Pfam" id="PF09807">
    <property type="entry name" value="ELP6"/>
    <property type="match status" value="1"/>
</dbReference>
<dbReference type="PANTHER" id="PTHR16184">
    <property type="entry name" value="ELONGATOR COMPLEX PROTEIN 6"/>
    <property type="match status" value="1"/>
</dbReference>
<name>A0A8K0V0W9_9AGAR</name>
<dbReference type="GO" id="GO:0033588">
    <property type="term" value="C:elongator holoenzyme complex"/>
    <property type="evidence" value="ECO:0007669"/>
    <property type="project" value="InterPro"/>
</dbReference>
<reference evidence="3" key="1">
    <citation type="journal article" date="2021" name="New Phytol.">
        <title>Evolutionary innovations through gain and loss of genes in the ectomycorrhizal Boletales.</title>
        <authorList>
            <person name="Wu G."/>
            <person name="Miyauchi S."/>
            <person name="Morin E."/>
            <person name="Kuo A."/>
            <person name="Drula E."/>
            <person name="Varga T."/>
            <person name="Kohler A."/>
            <person name="Feng B."/>
            <person name="Cao Y."/>
            <person name="Lipzen A."/>
            <person name="Daum C."/>
            <person name="Hundley H."/>
            <person name="Pangilinan J."/>
            <person name="Johnson J."/>
            <person name="Barry K."/>
            <person name="LaButti K."/>
            <person name="Ng V."/>
            <person name="Ahrendt S."/>
            <person name="Min B."/>
            <person name="Choi I.G."/>
            <person name="Park H."/>
            <person name="Plett J.M."/>
            <person name="Magnuson J."/>
            <person name="Spatafora J.W."/>
            <person name="Nagy L.G."/>
            <person name="Henrissat B."/>
            <person name="Grigoriev I.V."/>
            <person name="Yang Z.L."/>
            <person name="Xu J."/>
            <person name="Martin F.M."/>
        </authorList>
    </citation>
    <scope>NUCLEOTIDE SEQUENCE</scope>
    <source>
        <strain evidence="3">KKN 215</strain>
    </source>
</reference>
<dbReference type="AlphaFoldDB" id="A0A8K0V0W9"/>
<dbReference type="CDD" id="cd19495">
    <property type="entry name" value="Elp6"/>
    <property type="match status" value="1"/>
</dbReference>
<sequence length="241" mass="26360">MFPPASLPTPNELLLITDQLASPADFLLHRFVSSHLKQSKNPRCLIVSLSETLTRWKVLAGKANINLTHYISSGSVRMIDSRSLPQARPNGQGARLKPLYDLVFVELQSFAAESTGSLVVLDDVALLEWTGFSPEEITRFVRALFAACRKVSASLVIRHHITTPGDLEELTRSLLQLCTHHLEVLPLSSGRSGSVTGEVALHPGPGSAPHYKPVPRSAAVQYRLTDTSCIFFERGTGNNVL</sequence>
<evidence type="ECO:0008006" key="5">
    <source>
        <dbReference type="Google" id="ProtNLM"/>
    </source>
</evidence>
<dbReference type="Proteomes" id="UP000813824">
    <property type="component" value="Unassembled WGS sequence"/>
</dbReference>
<dbReference type="UniPathway" id="UPA00988"/>
<comment type="caution">
    <text evidence="3">The sequence shown here is derived from an EMBL/GenBank/DDBJ whole genome shotgun (WGS) entry which is preliminary data.</text>
</comment>
<evidence type="ECO:0000313" key="4">
    <source>
        <dbReference type="Proteomes" id="UP000813824"/>
    </source>
</evidence>
<evidence type="ECO:0000256" key="1">
    <source>
        <dbReference type="ARBA" id="ARBA00005043"/>
    </source>
</evidence>